<dbReference type="InterPro" id="IPR021306">
    <property type="entry name" value="DUF2878"/>
</dbReference>
<organism evidence="2 3">
    <name type="scientific">Methylovorus glucosotrophus (strain SIP3-4)</name>
    <dbReference type="NCBI Taxonomy" id="582744"/>
    <lineage>
        <taxon>Bacteria</taxon>
        <taxon>Pseudomonadati</taxon>
        <taxon>Pseudomonadota</taxon>
        <taxon>Betaproteobacteria</taxon>
        <taxon>Nitrosomonadales</taxon>
        <taxon>Methylophilaceae</taxon>
        <taxon>Methylovorus</taxon>
    </lineage>
</organism>
<evidence type="ECO:0008006" key="4">
    <source>
        <dbReference type="Google" id="ProtNLM"/>
    </source>
</evidence>
<dbReference type="RefSeq" id="WP_015830029.1">
    <property type="nucleotide sequence ID" value="NC_012969.1"/>
</dbReference>
<sequence length="183" mass="20124">MFLKVINFVLFQLGWMACVWGGAHGLPWLGVACTLPILYWHLRQALLPGQETRLLLLAMVMGGLFDQALLTLELVSYPASAWPAGLLPLWMLCLWLLFASTLNVSLRWLRGSMPLAAVFGLIGGPLAYLAASRIGAVTLASGYLPWLVLALAWAILTPLLLWLSIRFDAYAVAADQQHGWSHV</sequence>
<evidence type="ECO:0000256" key="1">
    <source>
        <dbReference type="SAM" id="Phobius"/>
    </source>
</evidence>
<keyword evidence="1" id="KW-0812">Transmembrane</keyword>
<dbReference type="OrthoDB" id="288800at2"/>
<feature type="transmembrane region" description="Helical" evidence="1">
    <location>
        <begin position="20"/>
        <end position="42"/>
    </location>
</feature>
<feature type="transmembrane region" description="Helical" evidence="1">
    <location>
        <begin position="54"/>
        <end position="75"/>
    </location>
</feature>
<feature type="transmembrane region" description="Helical" evidence="1">
    <location>
        <begin position="87"/>
        <end position="106"/>
    </location>
</feature>
<dbReference type="AlphaFoldDB" id="C6XDC7"/>
<evidence type="ECO:0000313" key="3">
    <source>
        <dbReference type="Proteomes" id="UP000002743"/>
    </source>
</evidence>
<dbReference type="Pfam" id="PF11086">
    <property type="entry name" value="DUF2878"/>
    <property type="match status" value="1"/>
</dbReference>
<dbReference type="HOGENOM" id="CLU_110723_2_0_4"/>
<accession>C6XDC7</accession>
<name>C6XDC7_METGS</name>
<evidence type="ECO:0000313" key="2">
    <source>
        <dbReference type="EMBL" id="ACT50552.1"/>
    </source>
</evidence>
<keyword evidence="1" id="KW-1133">Transmembrane helix</keyword>
<feature type="transmembrane region" description="Helical" evidence="1">
    <location>
        <begin position="113"/>
        <end position="131"/>
    </location>
</feature>
<dbReference type="KEGG" id="mei:Msip34_1306"/>
<dbReference type="PROSITE" id="PS51257">
    <property type="entry name" value="PROKAR_LIPOPROTEIN"/>
    <property type="match status" value="1"/>
</dbReference>
<gene>
    <name evidence="2" type="ordered locus">Msip34_1306</name>
</gene>
<keyword evidence="3" id="KW-1185">Reference proteome</keyword>
<dbReference type="STRING" id="582744.Msip34_1306"/>
<protein>
    <recommendedName>
        <fullName evidence="4">Transmembrane protein</fullName>
    </recommendedName>
</protein>
<reference evidence="3" key="1">
    <citation type="submission" date="2009-07" db="EMBL/GenBank/DDBJ databases">
        <title>Complete sequence of chromosome of Methylovorus sp. SIP3-4.</title>
        <authorList>
            <person name="Lucas S."/>
            <person name="Copeland A."/>
            <person name="Lapidus A."/>
            <person name="Glavina del Rio T."/>
            <person name="Tice H."/>
            <person name="Bruce D."/>
            <person name="Goodwin L."/>
            <person name="Pitluck S."/>
            <person name="Clum A."/>
            <person name="Larimer F."/>
            <person name="Land M."/>
            <person name="Hauser L."/>
            <person name="Kyrpides N."/>
            <person name="Mikhailova N."/>
            <person name="Kayluzhnaya M."/>
            <person name="Chistoserdova L."/>
        </authorList>
    </citation>
    <scope>NUCLEOTIDE SEQUENCE [LARGE SCALE GENOMIC DNA]</scope>
    <source>
        <strain evidence="3">SIP3-4</strain>
    </source>
</reference>
<proteinExistence type="predicted"/>
<dbReference type="EMBL" id="CP001674">
    <property type="protein sequence ID" value="ACT50552.1"/>
    <property type="molecule type" value="Genomic_DNA"/>
</dbReference>
<dbReference type="Proteomes" id="UP000002743">
    <property type="component" value="Chromosome"/>
</dbReference>
<reference evidence="2 3" key="2">
    <citation type="journal article" date="2011" name="J. Bacteriol.">
        <title>Genomes of three methylotrophs from a single niche uncover genetic and metabolic divergence of Methylophilaceae.</title>
        <authorList>
            <person name="Lapidus A."/>
            <person name="Clum A."/>
            <person name="Labutti K."/>
            <person name="Kaluzhnaya M.G."/>
            <person name="Lim S."/>
            <person name="Beck D.A."/>
            <person name="Glavina Del Rio T."/>
            <person name="Nolan M."/>
            <person name="Mavromatis K."/>
            <person name="Huntemann M."/>
            <person name="Lucas S."/>
            <person name="Lidstrom M.E."/>
            <person name="Ivanova N."/>
            <person name="Chistoserdova L."/>
        </authorList>
    </citation>
    <scope>NUCLEOTIDE SEQUENCE [LARGE SCALE GENOMIC DNA]</scope>
    <source>
        <strain evidence="2 3">SIP3-4</strain>
    </source>
</reference>
<feature type="transmembrane region" description="Helical" evidence="1">
    <location>
        <begin position="143"/>
        <end position="163"/>
    </location>
</feature>
<keyword evidence="1" id="KW-0472">Membrane</keyword>
<dbReference type="eggNOG" id="ENOG5032ZK4">
    <property type="taxonomic scope" value="Bacteria"/>
</dbReference>